<dbReference type="InterPro" id="IPR002575">
    <property type="entry name" value="Aminoglycoside_PTrfase"/>
</dbReference>
<dbReference type="CDD" id="cd05120">
    <property type="entry name" value="APH_ChoK_like"/>
    <property type="match status" value="1"/>
</dbReference>
<accession>A0AAJ0FQP3</accession>
<evidence type="ECO:0000313" key="3">
    <source>
        <dbReference type="Proteomes" id="UP001244011"/>
    </source>
</evidence>
<dbReference type="EMBL" id="MU838998">
    <property type="protein sequence ID" value="KAK1771463.1"/>
    <property type="molecule type" value="Genomic_DNA"/>
</dbReference>
<organism evidence="2 3">
    <name type="scientific">Phialemonium atrogriseum</name>
    <dbReference type="NCBI Taxonomy" id="1093897"/>
    <lineage>
        <taxon>Eukaryota</taxon>
        <taxon>Fungi</taxon>
        <taxon>Dikarya</taxon>
        <taxon>Ascomycota</taxon>
        <taxon>Pezizomycotina</taxon>
        <taxon>Sordariomycetes</taxon>
        <taxon>Sordariomycetidae</taxon>
        <taxon>Cephalothecales</taxon>
        <taxon>Cephalothecaceae</taxon>
        <taxon>Phialemonium</taxon>
    </lineage>
</organism>
<dbReference type="PANTHER" id="PTHR21310">
    <property type="entry name" value="AMINOGLYCOSIDE PHOSPHOTRANSFERASE-RELATED-RELATED"/>
    <property type="match status" value="1"/>
</dbReference>
<dbReference type="InterPro" id="IPR051678">
    <property type="entry name" value="AGP_Transferase"/>
</dbReference>
<evidence type="ECO:0000313" key="2">
    <source>
        <dbReference type="EMBL" id="KAK1771463.1"/>
    </source>
</evidence>
<reference evidence="2" key="1">
    <citation type="submission" date="2023-06" db="EMBL/GenBank/DDBJ databases">
        <title>Genome-scale phylogeny and comparative genomics of the fungal order Sordariales.</title>
        <authorList>
            <consortium name="Lawrence Berkeley National Laboratory"/>
            <person name="Hensen N."/>
            <person name="Bonometti L."/>
            <person name="Westerberg I."/>
            <person name="Brannstrom I.O."/>
            <person name="Guillou S."/>
            <person name="Cros-Aarteil S."/>
            <person name="Calhoun S."/>
            <person name="Haridas S."/>
            <person name="Kuo A."/>
            <person name="Mondo S."/>
            <person name="Pangilinan J."/>
            <person name="Riley R."/>
            <person name="Labutti K."/>
            <person name="Andreopoulos B."/>
            <person name="Lipzen A."/>
            <person name="Chen C."/>
            <person name="Yanf M."/>
            <person name="Daum C."/>
            <person name="Ng V."/>
            <person name="Clum A."/>
            <person name="Steindorff A."/>
            <person name="Ohm R."/>
            <person name="Martin F."/>
            <person name="Silar P."/>
            <person name="Natvig D."/>
            <person name="Lalanne C."/>
            <person name="Gautier V."/>
            <person name="Ament-Velasquez S.L."/>
            <person name="Kruys A."/>
            <person name="Hutchinson M.I."/>
            <person name="Powell A.J."/>
            <person name="Barry K."/>
            <person name="Miller A.N."/>
            <person name="Grigoriev I.V."/>
            <person name="Debuchy R."/>
            <person name="Gladieux P."/>
            <person name="Thoren M.H."/>
            <person name="Johannesson H."/>
        </authorList>
    </citation>
    <scope>NUCLEOTIDE SEQUENCE</scope>
    <source>
        <strain evidence="2">8032-3</strain>
    </source>
</reference>
<dbReference type="Proteomes" id="UP001244011">
    <property type="component" value="Unassembled WGS sequence"/>
</dbReference>
<keyword evidence="3" id="KW-1185">Reference proteome</keyword>
<sequence length="275" mass="31544">MGVASINATFWNRLLTLFAYRVTRYRYFRLSGPGSGSIVYVTSKLCIKASRFTTLAEANAMQFVSRNTSIPVPKIYCAFKHKAITYIVMERIDGTMANDGWGFRSPESKMRILEQLKSMINQLRNIPPPDDIGVANVDGGPIFDERLPNKSIWGPFRTINDFHRELRDGIEASQLDDTSATGLRELCAFHDEPWPRPVFTHGDLSSFNIMVRGDEVVGIIDWETAGWMPPYWEYASAWNAAPMNEFWQDEVDKFVTPMPRELEMEAIRRRWFAAI</sequence>
<name>A0AAJ0FQP3_9PEZI</name>
<evidence type="ECO:0000259" key="1">
    <source>
        <dbReference type="Pfam" id="PF01636"/>
    </source>
</evidence>
<dbReference type="PANTHER" id="PTHR21310:SF55">
    <property type="entry name" value="AMINOGLYCOSIDE PHOSPHOTRANSFERASE DOMAIN-CONTAINING PROTEIN"/>
    <property type="match status" value="1"/>
</dbReference>
<keyword evidence="2" id="KW-0808">Transferase</keyword>
<dbReference type="RefSeq" id="XP_060287676.1">
    <property type="nucleotide sequence ID" value="XM_060430833.1"/>
</dbReference>
<keyword evidence="2" id="KW-0418">Kinase</keyword>
<dbReference type="GO" id="GO:0016301">
    <property type="term" value="F:kinase activity"/>
    <property type="evidence" value="ECO:0007669"/>
    <property type="project" value="UniProtKB-KW"/>
</dbReference>
<dbReference type="GeneID" id="85314020"/>
<proteinExistence type="predicted"/>
<comment type="caution">
    <text evidence="2">The sequence shown here is derived from an EMBL/GenBank/DDBJ whole genome shotgun (WGS) entry which is preliminary data.</text>
</comment>
<protein>
    <submittedName>
        <fullName evidence="2">Kinase-like domain-containing protein</fullName>
    </submittedName>
</protein>
<dbReference type="AlphaFoldDB" id="A0AAJ0FQP3"/>
<dbReference type="InterPro" id="IPR011009">
    <property type="entry name" value="Kinase-like_dom_sf"/>
</dbReference>
<dbReference type="Gene3D" id="3.90.1200.10">
    <property type="match status" value="1"/>
</dbReference>
<dbReference type="SUPFAM" id="SSF56112">
    <property type="entry name" value="Protein kinase-like (PK-like)"/>
    <property type="match status" value="1"/>
</dbReference>
<feature type="domain" description="Aminoglycoside phosphotransferase" evidence="1">
    <location>
        <begin position="55"/>
        <end position="243"/>
    </location>
</feature>
<gene>
    <name evidence="2" type="ORF">QBC33DRAFT_575487</name>
</gene>
<dbReference type="Pfam" id="PF01636">
    <property type="entry name" value="APH"/>
    <property type="match status" value="1"/>
</dbReference>